<dbReference type="NCBIfam" id="TIGR03238">
    <property type="entry name" value="dnd_assoc_3"/>
    <property type="match status" value="1"/>
</dbReference>
<dbReference type="EMBL" id="WOCD01000003">
    <property type="protein sequence ID" value="MUH72714.1"/>
    <property type="molecule type" value="Genomic_DNA"/>
</dbReference>
<dbReference type="RefSeq" id="WP_155695867.1">
    <property type="nucleotide sequence ID" value="NZ_WOCD01000003.1"/>
</dbReference>
<sequence>MRLQEVLSVLSKSSPYAVSTEREKAISNSLDEVKEYLYIETDIESDFKKSLTSLSSSDKKIIFLCGSSGDGKSEILTRYSQEYSNRADFHLDATHSFDPNSNAIQTLDNLFQNFELSTRPLVIGINIGMLGNYAQDGNNTKIVESIKHFLDGQETSEDHIFLNFESYPKFQLSQNGHASAFVREILKKITSPENNLIRQYFDKEVQSLSPNKRLCANYRLLCIPEVQERIIDVLFKARLMKDQFLTARTLLDFLHTLLLGNGNPNTPGYLYDNLFEESDNELSSKIIEFDPANHRTNNIDKFVLAHSLGLPDSNFQQYLEDLKSVFGLRKPNKPKPYSYLRLFYLLKNTDFSNQYHTKFYEDFSESLLDRYSSVWNRHNNYSGDPKDRTSLIAFYRNTVVDSIRKYNNRNANNLDKGQFLISVHNGFQVVAEIELKPDLDRIKSATEFSSSSFSVFLKLNEKSVEIPVNINLLNLMEDIVKGYRPNKHDKNTVVLLDELVDQVKDIAADSNSLLIFKNASRYKLSNSDDEYIEVSGV</sequence>
<accession>A0A6N8F978</accession>
<reference evidence="1 2" key="1">
    <citation type="submission" date="2019-11" db="EMBL/GenBank/DDBJ databases">
        <title>P. haliotis isolates from Z. marina roots.</title>
        <authorList>
            <person name="Cohen M."/>
            <person name="Jospin G."/>
            <person name="Eisen J.A."/>
            <person name="Coil D.A."/>
        </authorList>
    </citation>
    <scope>NUCLEOTIDE SEQUENCE [LARGE SCALE GENOMIC DNA]</scope>
    <source>
        <strain evidence="1 2">UCD-MCMsp1aY</strain>
    </source>
</reference>
<dbReference type="OrthoDB" id="257964at2"/>
<gene>
    <name evidence="1" type="primary">dptF</name>
    <name evidence="1" type="ORF">GNP35_09570</name>
</gene>
<dbReference type="Proteomes" id="UP000439994">
    <property type="component" value="Unassembled WGS sequence"/>
</dbReference>
<dbReference type="AlphaFoldDB" id="A0A6N8F978"/>
<evidence type="ECO:0000313" key="1">
    <source>
        <dbReference type="EMBL" id="MUH72714.1"/>
    </source>
</evidence>
<keyword evidence="2" id="KW-1185">Reference proteome</keyword>
<protein>
    <submittedName>
        <fullName evidence="1">DNA phosphorothioation-dependent restriction protein DptF</fullName>
    </submittedName>
</protein>
<evidence type="ECO:0000313" key="2">
    <source>
        <dbReference type="Proteomes" id="UP000439994"/>
    </source>
</evidence>
<proteinExistence type="predicted"/>
<organism evidence="1 2">
    <name type="scientific">Psychrosphaera haliotis</name>
    <dbReference type="NCBI Taxonomy" id="555083"/>
    <lineage>
        <taxon>Bacteria</taxon>
        <taxon>Pseudomonadati</taxon>
        <taxon>Pseudomonadota</taxon>
        <taxon>Gammaproteobacteria</taxon>
        <taxon>Alteromonadales</taxon>
        <taxon>Pseudoalteromonadaceae</taxon>
        <taxon>Psychrosphaera</taxon>
    </lineage>
</organism>
<dbReference type="InterPro" id="IPR017647">
    <property type="entry name" value="Dnd_assoc_3"/>
</dbReference>
<comment type="caution">
    <text evidence="1">The sequence shown here is derived from an EMBL/GenBank/DDBJ whole genome shotgun (WGS) entry which is preliminary data.</text>
</comment>
<name>A0A6N8F978_9GAMM</name>